<evidence type="ECO:0000256" key="5">
    <source>
        <dbReference type="ARBA" id="ARBA00037900"/>
    </source>
</evidence>
<feature type="chain" id="PRO_5022984050" description="nicotinamidase" evidence="9">
    <location>
        <begin position="21"/>
        <end position="321"/>
    </location>
</feature>
<evidence type="ECO:0000256" key="3">
    <source>
        <dbReference type="ARBA" id="ARBA00022723"/>
    </source>
</evidence>
<dbReference type="OMA" id="QWPDHCV"/>
<dbReference type="AlphaFoldDB" id="A0A5A8C3C2"/>
<reference evidence="11 12" key="1">
    <citation type="submission" date="2019-07" db="EMBL/GenBank/DDBJ databases">
        <title>Genomes of Cafeteria roenbergensis.</title>
        <authorList>
            <person name="Fischer M.G."/>
            <person name="Hackl T."/>
            <person name="Roman M."/>
        </authorList>
    </citation>
    <scope>NUCLEOTIDE SEQUENCE [LARGE SCALE GENOMIC DNA]</scope>
    <source>
        <strain evidence="11 12">BVI</strain>
    </source>
</reference>
<feature type="region of interest" description="Disordered" evidence="8">
    <location>
        <begin position="45"/>
        <end position="71"/>
    </location>
</feature>
<dbReference type="EC" id="3.5.1.19" evidence="6"/>
<dbReference type="PANTHER" id="PTHR11080">
    <property type="entry name" value="PYRAZINAMIDASE/NICOTINAMIDASE"/>
    <property type="match status" value="1"/>
</dbReference>
<dbReference type="GO" id="GO:0046872">
    <property type="term" value="F:metal ion binding"/>
    <property type="evidence" value="ECO:0007669"/>
    <property type="project" value="UniProtKB-KW"/>
</dbReference>
<gene>
    <name evidence="11" type="ORF">FNF29_07464</name>
</gene>
<evidence type="ECO:0000256" key="1">
    <source>
        <dbReference type="ARBA" id="ARBA00006336"/>
    </source>
</evidence>
<evidence type="ECO:0000259" key="10">
    <source>
        <dbReference type="Pfam" id="PF00857"/>
    </source>
</evidence>
<keyword evidence="12" id="KW-1185">Reference proteome</keyword>
<evidence type="ECO:0000256" key="2">
    <source>
        <dbReference type="ARBA" id="ARBA00022642"/>
    </source>
</evidence>
<evidence type="ECO:0000256" key="9">
    <source>
        <dbReference type="SAM" id="SignalP"/>
    </source>
</evidence>
<dbReference type="InterPro" id="IPR052347">
    <property type="entry name" value="Isochorismatase_Nicotinamidase"/>
</dbReference>
<dbReference type="InterPro" id="IPR036380">
    <property type="entry name" value="Isochorismatase-like_sf"/>
</dbReference>
<dbReference type="EMBL" id="VLTN01000069">
    <property type="protein sequence ID" value="KAA0147295.1"/>
    <property type="molecule type" value="Genomic_DNA"/>
</dbReference>
<dbReference type="Proteomes" id="UP000323011">
    <property type="component" value="Unassembled WGS sequence"/>
</dbReference>
<dbReference type="SUPFAM" id="SSF52499">
    <property type="entry name" value="Isochorismatase-like hydrolases"/>
    <property type="match status" value="1"/>
</dbReference>
<evidence type="ECO:0000256" key="8">
    <source>
        <dbReference type="SAM" id="MobiDB-lite"/>
    </source>
</evidence>
<dbReference type="Pfam" id="PF00857">
    <property type="entry name" value="Isochorismatase"/>
    <property type="match status" value="1"/>
</dbReference>
<keyword evidence="2" id="KW-0662">Pyridine nucleotide biosynthesis</keyword>
<dbReference type="GO" id="GO:0019363">
    <property type="term" value="P:pyridine nucleotide biosynthetic process"/>
    <property type="evidence" value="ECO:0007669"/>
    <property type="project" value="UniProtKB-KW"/>
</dbReference>
<dbReference type="PANTHER" id="PTHR11080:SF2">
    <property type="entry name" value="LD05707P"/>
    <property type="match status" value="1"/>
</dbReference>
<keyword evidence="4" id="KW-0378">Hydrolase</keyword>
<keyword evidence="9" id="KW-0732">Signal</keyword>
<proteinExistence type="inferred from homology"/>
<comment type="caution">
    <text evidence="11">The sequence shown here is derived from an EMBL/GenBank/DDBJ whole genome shotgun (WGS) entry which is preliminary data.</text>
</comment>
<feature type="signal peptide" evidence="9">
    <location>
        <begin position="1"/>
        <end position="20"/>
    </location>
</feature>
<dbReference type="Gene3D" id="3.40.50.850">
    <property type="entry name" value="Isochorismatase-like"/>
    <property type="match status" value="1"/>
</dbReference>
<evidence type="ECO:0000256" key="7">
    <source>
        <dbReference type="ARBA" id="ARBA00043224"/>
    </source>
</evidence>
<dbReference type="GO" id="GO:0008936">
    <property type="term" value="F:nicotinamidase activity"/>
    <property type="evidence" value="ECO:0007669"/>
    <property type="project" value="UniProtKB-EC"/>
</dbReference>
<evidence type="ECO:0000313" key="11">
    <source>
        <dbReference type="EMBL" id="KAA0147295.1"/>
    </source>
</evidence>
<evidence type="ECO:0000256" key="6">
    <source>
        <dbReference type="ARBA" id="ARBA00039017"/>
    </source>
</evidence>
<evidence type="ECO:0000256" key="4">
    <source>
        <dbReference type="ARBA" id="ARBA00022801"/>
    </source>
</evidence>
<comment type="similarity">
    <text evidence="1">Belongs to the isochorismatase family.</text>
</comment>
<feature type="domain" description="Isochorismatase-like" evidence="10">
    <location>
        <begin position="30"/>
        <end position="306"/>
    </location>
</feature>
<dbReference type="InterPro" id="IPR000868">
    <property type="entry name" value="Isochorismatase-like_dom"/>
</dbReference>
<comment type="pathway">
    <text evidence="5">Cofactor biosynthesis; nicotinate biosynthesis; nicotinate from nicotinamide: step 1/1.</text>
</comment>
<organism evidence="11 12">
    <name type="scientific">Cafeteria roenbergensis</name>
    <name type="common">Marine flagellate</name>
    <dbReference type="NCBI Taxonomy" id="33653"/>
    <lineage>
        <taxon>Eukaryota</taxon>
        <taxon>Sar</taxon>
        <taxon>Stramenopiles</taxon>
        <taxon>Bigyra</taxon>
        <taxon>Opalozoa</taxon>
        <taxon>Bicosoecida</taxon>
        <taxon>Cafeteriaceae</taxon>
        <taxon>Cafeteria</taxon>
    </lineage>
</organism>
<accession>A0A5A8C3C2</accession>
<protein>
    <recommendedName>
        <fullName evidence="6">nicotinamidase</fullName>
        <ecNumber evidence="6">3.5.1.19</ecNumber>
    </recommendedName>
    <alternativeName>
        <fullName evidence="7">Nicotinamide deamidase</fullName>
    </alternativeName>
</protein>
<name>A0A5A8C3C2_CAFRO</name>
<sequence>MRPSLAALALAVAAATRASASCTTLTAGDALLVVDVQNDFLETRSASNRSATGPHDPAYPIPSSERTGPDGSMIRGGSLAVPGSAIVADRTELWYEAFAAAPGAHIFASQDFHPAGHCSFCRNGTAAGNPQGYHPHGAVCFSGKDVPTDVMNATNRCLDGESKLLWGEDKYVQWPDHCVQGSFGSLFDPFLGIPKKTVVVQKGFEHHYDSYSAFGGVTVGDRTPLADAITAAGIRRLWVLGVALDYCVQQSTLDALGANPGTGRSAPPTLESVVLIHSATAAVNVTAGEKSVQDIIKAGGHVVTAAGVEEAVQQFCNQPGL</sequence>
<keyword evidence="3" id="KW-0479">Metal-binding</keyword>
<evidence type="ECO:0000313" key="12">
    <source>
        <dbReference type="Proteomes" id="UP000323011"/>
    </source>
</evidence>